<reference evidence="9 10" key="1">
    <citation type="submission" date="2022-05" db="EMBL/GenBank/DDBJ databases">
        <title>A multi-omics perspective on studying reproductive biology in Daphnia sinensis.</title>
        <authorList>
            <person name="Jia J."/>
        </authorList>
    </citation>
    <scope>NUCLEOTIDE SEQUENCE [LARGE SCALE GENOMIC DNA]</scope>
    <source>
        <strain evidence="9 10">WSL</strain>
    </source>
</reference>
<evidence type="ECO:0000256" key="6">
    <source>
        <dbReference type="ARBA" id="ARBA00023242"/>
    </source>
</evidence>
<keyword evidence="4" id="KW-0238">DNA-binding</keyword>
<evidence type="ECO:0000313" key="10">
    <source>
        <dbReference type="Proteomes" id="UP000820818"/>
    </source>
</evidence>
<evidence type="ECO:0000256" key="3">
    <source>
        <dbReference type="ARBA" id="ARBA00023015"/>
    </source>
</evidence>
<gene>
    <name evidence="9" type="ORF">GHT06_015964</name>
</gene>
<name>A0AAD5LC49_9CRUS</name>
<dbReference type="Pfam" id="PF00010">
    <property type="entry name" value="HLH"/>
    <property type="match status" value="1"/>
</dbReference>
<keyword evidence="10" id="KW-1185">Reference proteome</keyword>
<dbReference type="InterPro" id="IPR050359">
    <property type="entry name" value="bHLH_transcription_factors"/>
</dbReference>
<keyword evidence="3" id="KW-0805">Transcription regulation</keyword>
<evidence type="ECO:0000256" key="5">
    <source>
        <dbReference type="ARBA" id="ARBA00023163"/>
    </source>
</evidence>
<dbReference type="GO" id="GO:0016607">
    <property type="term" value="C:nuclear speck"/>
    <property type="evidence" value="ECO:0007669"/>
    <property type="project" value="UniProtKB-SubCell"/>
</dbReference>
<dbReference type="GO" id="GO:0070888">
    <property type="term" value="F:E-box binding"/>
    <property type="evidence" value="ECO:0007669"/>
    <property type="project" value="TreeGrafter"/>
</dbReference>
<dbReference type="Gene3D" id="4.10.280.10">
    <property type="entry name" value="Helix-loop-helix DNA-binding domain"/>
    <property type="match status" value="1"/>
</dbReference>
<accession>A0AAD5LC49</accession>
<dbReference type="GO" id="GO:0009653">
    <property type="term" value="P:anatomical structure morphogenesis"/>
    <property type="evidence" value="ECO:0007669"/>
    <property type="project" value="TreeGrafter"/>
</dbReference>
<dbReference type="GO" id="GO:0046983">
    <property type="term" value="F:protein dimerization activity"/>
    <property type="evidence" value="ECO:0007669"/>
    <property type="project" value="InterPro"/>
</dbReference>
<evidence type="ECO:0000256" key="7">
    <source>
        <dbReference type="SAM" id="MobiDB-lite"/>
    </source>
</evidence>
<feature type="region of interest" description="Disordered" evidence="7">
    <location>
        <begin position="536"/>
        <end position="558"/>
    </location>
</feature>
<dbReference type="GO" id="GO:0003700">
    <property type="term" value="F:DNA-binding transcription factor activity"/>
    <property type="evidence" value="ECO:0007669"/>
    <property type="project" value="InterPro"/>
</dbReference>
<dbReference type="InterPro" id="IPR032660">
    <property type="entry name" value="ATOH8_bHLH"/>
</dbReference>
<feature type="region of interest" description="Disordered" evidence="7">
    <location>
        <begin position="575"/>
        <end position="604"/>
    </location>
</feature>
<feature type="compositionally biased region" description="Low complexity" evidence="7">
    <location>
        <begin position="360"/>
        <end position="371"/>
    </location>
</feature>
<organism evidence="9 10">
    <name type="scientific">Daphnia sinensis</name>
    <dbReference type="NCBI Taxonomy" id="1820382"/>
    <lineage>
        <taxon>Eukaryota</taxon>
        <taxon>Metazoa</taxon>
        <taxon>Ecdysozoa</taxon>
        <taxon>Arthropoda</taxon>
        <taxon>Crustacea</taxon>
        <taxon>Branchiopoda</taxon>
        <taxon>Diplostraca</taxon>
        <taxon>Cladocera</taxon>
        <taxon>Anomopoda</taxon>
        <taxon>Daphniidae</taxon>
        <taxon>Daphnia</taxon>
        <taxon>Daphnia similis group</taxon>
    </lineage>
</organism>
<feature type="compositionally biased region" description="Basic and acidic residues" evidence="7">
    <location>
        <begin position="474"/>
        <end position="488"/>
    </location>
</feature>
<proteinExistence type="predicted"/>
<evidence type="ECO:0000313" key="9">
    <source>
        <dbReference type="EMBL" id="KAI9559175.1"/>
    </source>
</evidence>
<keyword evidence="6" id="KW-0539">Nucleus</keyword>
<feature type="region of interest" description="Disordered" evidence="7">
    <location>
        <begin position="277"/>
        <end position="410"/>
    </location>
</feature>
<feature type="compositionally biased region" description="Polar residues" evidence="7">
    <location>
        <begin position="339"/>
        <end position="349"/>
    </location>
</feature>
<dbReference type="SUPFAM" id="SSF47459">
    <property type="entry name" value="HLH, helix-loop-helix DNA-binding domain"/>
    <property type="match status" value="1"/>
</dbReference>
<feature type="compositionally biased region" description="Acidic residues" evidence="7">
    <location>
        <begin position="438"/>
        <end position="447"/>
    </location>
</feature>
<dbReference type="Proteomes" id="UP000820818">
    <property type="component" value="Linkage Group LG5"/>
</dbReference>
<evidence type="ECO:0000256" key="2">
    <source>
        <dbReference type="ARBA" id="ARBA00004496"/>
    </source>
</evidence>
<protein>
    <recommendedName>
        <fullName evidence="8">BHLH domain-containing protein</fullName>
    </recommendedName>
</protein>
<evidence type="ECO:0000259" key="8">
    <source>
        <dbReference type="PROSITE" id="PS50888"/>
    </source>
</evidence>
<sequence length="604" mass="66904">MLMRHRHYQPESPDYYSSLTAASPSLSLGIISSSLEKMPLELRLRKSGALMADEYERAGTLDEELSPKTECSEDSVEIRSTPMRIHRGAIHKPLILRPNAVLAGAHAPLKRACNTNNKDGQDCRNKMSRWNDVEQPEEKRMRLMAGGTHPPLLAPFYHATSVEHQHADGLKLAGHPHDFLLLEAERNRLLHQWMRPDSWPRQAVNHPAVESAAAAHHLMTSAAALHYHYPHLLQPAGGGYSLPPPPPHHHHPFVHPAAAAIFNLSYGHLLPQPMFHHQRPTLFSPPPPPPSVSGVKTPFPTPSPVCARSVTPPPPSMLGPLPALVPLRDTPPPSDCSPPMSNASGQSLPSLEKRTKSKTSKTSDASSSPTSHQPVRMIEREEKKRLLNDSGSNGNRPEEANKSNGAYGVKPSAVPLFLSVETLLRRDKPTDNHPAERPEEEEEEEEETPHHFQLGRVAGRESSSAGSHRNYKNMTRERRMQANARERTRVHTISSAFEALRRAVPSFSHGQRLSKLSILRVASAYIAALGQLAGEGDNETDDELQQHRPVPASNADGRRQLSECVDRCTRTLMTEGQLLRRNRKRSGAAGRQKNATDDEDEPDD</sequence>
<dbReference type="PROSITE" id="PS50888">
    <property type="entry name" value="BHLH"/>
    <property type="match status" value="1"/>
</dbReference>
<dbReference type="GO" id="GO:0005737">
    <property type="term" value="C:cytoplasm"/>
    <property type="evidence" value="ECO:0007669"/>
    <property type="project" value="UniProtKB-SubCell"/>
</dbReference>
<dbReference type="PANTHER" id="PTHR19290">
    <property type="entry name" value="BASIC HELIX-LOOP-HELIX PROTEIN NEUROGENIN-RELATED"/>
    <property type="match status" value="1"/>
</dbReference>
<dbReference type="FunFam" id="4.10.280.10:FF:000052">
    <property type="entry name" value="Protein atonal homolog 8"/>
    <property type="match status" value="1"/>
</dbReference>
<feature type="domain" description="BHLH" evidence="8">
    <location>
        <begin position="477"/>
        <end position="529"/>
    </location>
</feature>
<evidence type="ECO:0000256" key="4">
    <source>
        <dbReference type="ARBA" id="ARBA00023125"/>
    </source>
</evidence>
<feature type="compositionally biased region" description="Basic and acidic residues" evidence="7">
    <location>
        <begin position="423"/>
        <end position="437"/>
    </location>
</feature>
<dbReference type="EMBL" id="WJBH02000005">
    <property type="protein sequence ID" value="KAI9559175.1"/>
    <property type="molecule type" value="Genomic_DNA"/>
</dbReference>
<dbReference type="SMART" id="SM00353">
    <property type="entry name" value="HLH"/>
    <property type="match status" value="1"/>
</dbReference>
<dbReference type="AlphaFoldDB" id="A0AAD5LC49"/>
<evidence type="ECO:0000256" key="1">
    <source>
        <dbReference type="ARBA" id="ARBA00004324"/>
    </source>
</evidence>
<dbReference type="PANTHER" id="PTHR19290:SF102">
    <property type="entry name" value="TRANSCRIPTION FACTOR ATOH8"/>
    <property type="match status" value="1"/>
</dbReference>
<comment type="caution">
    <text evidence="9">The sequence shown here is derived from an EMBL/GenBank/DDBJ whole genome shotgun (WGS) entry which is preliminary data.</text>
</comment>
<comment type="subcellular location">
    <subcellularLocation>
        <location evidence="2">Cytoplasm</location>
    </subcellularLocation>
    <subcellularLocation>
        <location evidence="1">Nucleus speckle</location>
    </subcellularLocation>
</comment>
<keyword evidence="5" id="KW-0804">Transcription</keyword>
<feature type="compositionally biased region" description="Basic and acidic residues" evidence="7">
    <location>
        <begin position="377"/>
        <end position="387"/>
    </location>
</feature>
<dbReference type="CDD" id="cd11421">
    <property type="entry name" value="bHLH_TS_ATOH8"/>
    <property type="match status" value="1"/>
</dbReference>
<feature type="region of interest" description="Disordered" evidence="7">
    <location>
        <begin position="422"/>
        <end position="488"/>
    </location>
</feature>
<dbReference type="InterPro" id="IPR036638">
    <property type="entry name" value="HLH_DNA-bd_sf"/>
</dbReference>
<dbReference type="InterPro" id="IPR011598">
    <property type="entry name" value="bHLH_dom"/>
</dbReference>
<dbReference type="GO" id="GO:0045944">
    <property type="term" value="P:positive regulation of transcription by RNA polymerase II"/>
    <property type="evidence" value="ECO:0007669"/>
    <property type="project" value="TreeGrafter"/>
</dbReference>